<proteinExistence type="predicted"/>
<dbReference type="EMBL" id="LBUU01000001">
    <property type="protein sequence ID" value="KKQ71215.1"/>
    <property type="molecule type" value="Genomic_DNA"/>
</dbReference>
<name>A0A0G0K6Y7_9BACT</name>
<evidence type="ECO:0000313" key="3">
    <source>
        <dbReference type="Proteomes" id="UP000034022"/>
    </source>
</evidence>
<organism evidence="2 3">
    <name type="scientific">Candidatus Falkowbacteria bacterium GW2011_GWE1_38_31</name>
    <dbReference type="NCBI Taxonomy" id="1618638"/>
    <lineage>
        <taxon>Bacteria</taxon>
        <taxon>Candidatus Falkowiibacteriota</taxon>
    </lineage>
</organism>
<dbReference type="Proteomes" id="UP000034022">
    <property type="component" value="Unassembled WGS sequence"/>
</dbReference>
<keyword evidence="1" id="KW-0472">Membrane</keyword>
<feature type="transmembrane region" description="Helical" evidence="1">
    <location>
        <begin position="7"/>
        <end position="28"/>
    </location>
</feature>
<evidence type="ECO:0000256" key="1">
    <source>
        <dbReference type="SAM" id="Phobius"/>
    </source>
</evidence>
<comment type="caution">
    <text evidence="2">The sequence shown here is derived from an EMBL/GenBank/DDBJ whole genome shotgun (WGS) entry which is preliminary data.</text>
</comment>
<keyword evidence="1" id="KW-0812">Transmembrane</keyword>
<reference evidence="2 3" key="1">
    <citation type="journal article" date="2015" name="Nature">
        <title>rRNA introns, odd ribosomes, and small enigmatic genomes across a large radiation of phyla.</title>
        <authorList>
            <person name="Brown C.T."/>
            <person name="Hug L.A."/>
            <person name="Thomas B.C."/>
            <person name="Sharon I."/>
            <person name="Castelle C.J."/>
            <person name="Singh A."/>
            <person name="Wilkins M.J."/>
            <person name="Williams K.H."/>
            <person name="Banfield J.F."/>
        </authorList>
    </citation>
    <scope>NUCLEOTIDE SEQUENCE [LARGE SCALE GENOMIC DNA]</scope>
</reference>
<protein>
    <submittedName>
        <fullName evidence="2">Uncharacterized protein</fullName>
    </submittedName>
</protein>
<dbReference type="AlphaFoldDB" id="A0A0G0K6Y7"/>
<gene>
    <name evidence="2" type="ORF">US91_C0001G0142</name>
</gene>
<keyword evidence="1" id="KW-1133">Transmembrane helix</keyword>
<evidence type="ECO:0000313" key="2">
    <source>
        <dbReference type="EMBL" id="KKQ71215.1"/>
    </source>
</evidence>
<sequence length="125" mass="14332">MSLKKYLIFMSIATVICWSAFAYVIFTVNPAITNWIGFGLFYTSLFLAIIGTSAILGFVVRFIALKQEIAFRLVNEAFRQSFLFAILIIVSLLLLSQELFTWLNLFFLIIGLSVLEFFMLSYKSK</sequence>
<feature type="transmembrane region" description="Helical" evidence="1">
    <location>
        <begin position="40"/>
        <end position="65"/>
    </location>
</feature>
<feature type="transmembrane region" description="Helical" evidence="1">
    <location>
        <begin position="77"/>
        <end position="96"/>
    </location>
</feature>
<feature type="transmembrane region" description="Helical" evidence="1">
    <location>
        <begin position="102"/>
        <end position="122"/>
    </location>
</feature>
<accession>A0A0G0K6Y7</accession>